<dbReference type="Proteomes" id="UP000184330">
    <property type="component" value="Unassembled WGS sequence"/>
</dbReference>
<name>A0A1L7WXS1_9HELO</name>
<feature type="region of interest" description="Disordered" evidence="1">
    <location>
        <begin position="1"/>
        <end position="40"/>
    </location>
</feature>
<dbReference type="OrthoDB" id="4772806at2759"/>
<feature type="region of interest" description="Disordered" evidence="1">
    <location>
        <begin position="46"/>
        <end position="65"/>
    </location>
</feature>
<sequence>MVSISLSISVSRRPSTDQPSSSSPPVQQLQNTNPFASAAPSLRYTASISSRSHSHSRCPSYANSISASQNERRTFDFSHPGPVPVYSAKRPADGNNSLERLLSGKKKRLSIVQFENGRLKRRMVSTDSGIGAHVVEPFERKKSYGIGGAGNIRRPSDVIYPVRTNADGSRRRSSVWSSLNVTPGTSPEGKRNGFLSFFRRGSVQQDVVNSAALDDDVDPMSNKPEQNE</sequence>
<protein>
    <submittedName>
        <fullName evidence="2">Uncharacterized protein</fullName>
    </submittedName>
</protein>
<evidence type="ECO:0000313" key="2">
    <source>
        <dbReference type="EMBL" id="CZR57573.1"/>
    </source>
</evidence>
<evidence type="ECO:0000256" key="1">
    <source>
        <dbReference type="SAM" id="MobiDB-lite"/>
    </source>
</evidence>
<dbReference type="EMBL" id="FJOG01000010">
    <property type="protein sequence ID" value="CZR57573.1"/>
    <property type="molecule type" value="Genomic_DNA"/>
</dbReference>
<reference evidence="2 3" key="1">
    <citation type="submission" date="2016-03" db="EMBL/GenBank/DDBJ databases">
        <authorList>
            <person name="Ploux O."/>
        </authorList>
    </citation>
    <scope>NUCLEOTIDE SEQUENCE [LARGE SCALE GENOMIC DNA]</scope>
    <source>
        <strain evidence="2 3">UAMH 11012</strain>
    </source>
</reference>
<gene>
    <name evidence="2" type="ORF">PAC_07462</name>
</gene>
<feature type="compositionally biased region" description="Low complexity" evidence="1">
    <location>
        <begin position="1"/>
        <end position="30"/>
    </location>
</feature>
<keyword evidence="3" id="KW-1185">Reference proteome</keyword>
<accession>A0A1L7WXS1</accession>
<proteinExistence type="predicted"/>
<evidence type="ECO:0000313" key="3">
    <source>
        <dbReference type="Proteomes" id="UP000184330"/>
    </source>
</evidence>
<organism evidence="2 3">
    <name type="scientific">Phialocephala subalpina</name>
    <dbReference type="NCBI Taxonomy" id="576137"/>
    <lineage>
        <taxon>Eukaryota</taxon>
        <taxon>Fungi</taxon>
        <taxon>Dikarya</taxon>
        <taxon>Ascomycota</taxon>
        <taxon>Pezizomycotina</taxon>
        <taxon>Leotiomycetes</taxon>
        <taxon>Helotiales</taxon>
        <taxon>Mollisiaceae</taxon>
        <taxon>Phialocephala</taxon>
        <taxon>Phialocephala fortinii species complex</taxon>
    </lineage>
</organism>
<feature type="region of interest" description="Disordered" evidence="1">
    <location>
        <begin position="209"/>
        <end position="228"/>
    </location>
</feature>
<dbReference type="AlphaFoldDB" id="A0A1L7WXS1"/>